<gene>
    <name evidence="2" type="ORF">CDO81_11725</name>
</gene>
<evidence type="ECO:0000256" key="1">
    <source>
        <dbReference type="SAM" id="MobiDB-lite"/>
    </source>
</evidence>
<dbReference type="AlphaFoldDB" id="A0A254NFJ1"/>
<feature type="compositionally biased region" description="Low complexity" evidence="1">
    <location>
        <begin position="28"/>
        <end position="42"/>
    </location>
</feature>
<evidence type="ECO:0000313" key="3">
    <source>
        <dbReference type="Proteomes" id="UP000197446"/>
    </source>
</evidence>
<dbReference type="RefSeq" id="WP_088483403.1">
    <property type="nucleotide sequence ID" value="NZ_NISI01000004.1"/>
</dbReference>
<dbReference type="Proteomes" id="UP000197446">
    <property type="component" value="Unassembled WGS sequence"/>
</dbReference>
<proteinExistence type="predicted"/>
<reference evidence="2 3" key="1">
    <citation type="journal article" date="2007" name="Int. J. Syst. Evol. Microbiol.">
        <title>Description of Pelomonas aquatica sp. nov. and Pelomonas puraquae sp. nov., isolated from industrial and haemodialysis water.</title>
        <authorList>
            <person name="Gomila M."/>
            <person name="Bowien B."/>
            <person name="Falsen E."/>
            <person name="Moore E.R."/>
            <person name="Lalucat J."/>
        </authorList>
    </citation>
    <scope>NUCLEOTIDE SEQUENCE [LARGE SCALE GENOMIC DNA]</scope>
    <source>
        <strain evidence="2 3">CCUG 52769</strain>
    </source>
</reference>
<dbReference type="EMBL" id="NISI01000004">
    <property type="protein sequence ID" value="OWR03863.1"/>
    <property type="molecule type" value="Genomic_DNA"/>
</dbReference>
<evidence type="ECO:0000313" key="2">
    <source>
        <dbReference type="EMBL" id="OWR03863.1"/>
    </source>
</evidence>
<accession>A0A254NFJ1</accession>
<feature type="region of interest" description="Disordered" evidence="1">
    <location>
        <begin position="28"/>
        <end position="95"/>
    </location>
</feature>
<feature type="compositionally biased region" description="Low complexity" evidence="1">
    <location>
        <begin position="54"/>
        <end position="89"/>
    </location>
</feature>
<protein>
    <submittedName>
        <fullName evidence="2">Uncharacterized protein</fullName>
    </submittedName>
</protein>
<comment type="caution">
    <text evidence="2">The sequence shown here is derived from an EMBL/GenBank/DDBJ whole genome shotgun (WGS) entry which is preliminary data.</text>
</comment>
<name>A0A254NFJ1_9BURK</name>
<sequence>MGDGGRKLLAALVLVGLVAGLGWHAVHDSAPSPAPSAPDVVPGRAGRPANWPTPAARPRPGSAASGASARAASEPGGQRRAQGAQASAQDEVPPEGIELCGVGRWTAEEIRQRGLPWLKAQMDRSMQQGDLALSRMASRLAAGTIRQQVAARLVMSDVEGAALLAAGSQDATAYQMALTSCGSPVHGPPGPQCQQLSIERWAALDPGDARPWLRLLVRAVSQRDEAAADAALAQVASRTQLSAGSFLLESQVAPIASMEPDGLAREHALVKVIGIDAAMPGVDMVGLTRACAVQHPAHSRRLPRCRAAAAQLLSASRDLVDARIAQSVAARVGVPASAQSHDAATLKAAMDVFAEEAGGSVGFDCQSAGRMHRFSERRAAEGELGLALSLLRDRQAREAKP</sequence>
<keyword evidence="3" id="KW-1185">Reference proteome</keyword>
<dbReference type="OrthoDB" id="8909045at2"/>
<organism evidence="2 3">
    <name type="scientific">Roseateles puraquae</name>
    <dbReference type="NCBI Taxonomy" id="431059"/>
    <lineage>
        <taxon>Bacteria</taxon>
        <taxon>Pseudomonadati</taxon>
        <taxon>Pseudomonadota</taxon>
        <taxon>Betaproteobacteria</taxon>
        <taxon>Burkholderiales</taxon>
        <taxon>Sphaerotilaceae</taxon>
        <taxon>Roseateles</taxon>
    </lineage>
</organism>